<evidence type="ECO:0008006" key="3">
    <source>
        <dbReference type="Google" id="ProtNLM"/>
    </source>
</evidence>
<protein>
    <recommendedName>
        <fullName evidence="3">Nesprin-1</fullName>
    </recommendedName>
</protein>
<dbReference type="Proteomes" id="UP001469365">
    <property type="component" value="Unassembled WGS sequence"/>
</dbReference>
<gene>
    <name evidence="1" type="ORF">WMW72_03105</name>
</gene>
<accession>A0ABU9DDF9</accession>
<evidence type="ECO:0000313" key="1">
    <source>
        <dbReference type="EMBL" id="MEK8126890.1"/>
    </source>
</evidence>
<proteinExistence type="predicted"/>
<keyword evidence="2" id="KW-1185">Reference proteome</keyword>
<comment type="caution">
    <text evidence="1">The sequence shown here is derived from an EMBL/GenBank/DDBJ whole genome shotgun (WGS) entry which is preliminary data.</text>
</comment>
<dbReference type="EMBL" id="JBBPCC010000001">
    <property type="protein sequence ID" value="MEK8126890.1"/>
    <property type="molecule type" value="Genomic_DNA"/>
</dbReference>
<reference evidence="1 2" key="1">
    <citation type="submission" date="2024-04" db="EMBL/GenBank/DDBJ databases">
        <title>draft genome sequnece of Paenibacillus filicis.</title>
        <authorList>
            <person name="Kim D.-U."/>
        </authorList>
    </citation>
    <scope>NUCLEOTIDE SEQUENCE [LARGE SCALE GENOMIC DNA]</scope>
    <source>
        <strain evidence="1 2">KACC14197</strain>
    </source>
</reference>
<evidence type="ECO:0000313" key="2">
    <source>
        <dbReference type="Proteomes" id="UP001469365"/>
    </source>
</evidence>
<dbReference type="RefSeq" id="WP_341413933.1">
    <property type="nucleotide sequence ID" value="NZ_JBBPCC010000001.1"/>
</dbReference>
<name>A0ABU9DDF9_9BACL</name>
<organism evidence="1 2">
    <name type="scientific">Paenibacillus filicis</name>
    <dbReference type="NCBI Taxonomy" id="669464"/>
    <lineage>
        <taxon>Bacteria</taxon>
        <taxon>Bacillati</taxon>
        <taxon>Bacillota</taxon>
        <taxon>Bacilli</taxon>
        <taxon>Bacillales</taxon>
        <taxon>Paenibacillaceae</taxon>
        <taxon>Paenibacillus</taxon>
    </lineage>
</organism>
<sequence>MENHLQAITAELLALHHKYSSIGDSFEELDKWLSKIEDRMCDLETKAAVLPATGK</sequence>